<reference evidence="1" key="2">
    <citation type="journal article" date="2023" name="IMA Fungus">
        <title>Comparative genomic study of the Penicillium genus elucidates a diverse pangenome and 15 lateral gene transfer events.</title>
        <authorList>
            <person name="Petersen C."/>
            <person name="Sorensen T."/>
            <person name="Nielsen M.R."/>
            <person name="Sondergaard T.E."/>
            <person name="Sorensen J.L."/>
            <person name="Fitzpatrick D.A."/>
            <person name="Frisvad J.C."/>
            <person name="Nielsen K.L."/>
        </authorList>
    </citation>
    <scope>NUCLEOTIDE SEQUENCE</scope>
    <source>
        <strain evidence="1">IBT 29495</strain>
    </source>
</reference>
<gene>
    <name evidence="1" type="ORF">N7463_003095</name>
</gene>
<dbReference type="Proteomes" id="UP001149954">
    <property type="component" value="Unassembled WGS sequence"/>
</dbReference>
<sequence length="96" mass="11239">METQWGDYCLNPDPSYCRIPWRTYYAMLPPLGAVDAQVRDTEISPELEKKCHDKEIRHLDSQLATVSQDIGEYLCAKDRVTVDYRHWRPKLPKAQS</sequence>
<accession>A0A9X0C8Y6</accession>
<comment type="caution">
    <text evidence="1">The sequence shown here is derived from an EMBL/GenBank/DDBJ whole genome shotgun (WGS) entry which is preliminary data.</text>
</comment>
<dbReference type="EMBL" id="JAPWDS010000002">
    <property type="protein sequence ID" value="KAJ5513543.1"/>
    <property type="molecule type" value="Genomic_DNA"/>
</dbReference>
<evidence type="ECO:0000313" key="1">
    <source>
        <dbReference type="EMBL" id="KAJ5513543.1"/>
    </source>
</evidence>
<proteinExistence type="predicted"/>
<protein>
    <submittedName>
        <fullName evidence="1">Uncharacterized protein</fullName>
    </submittedName>
</protein>
<dbReference type="OrthoDB" id="4357512at2759"/>
<organism evidence="1 2">
    <name type="scientific">Penicillium fimorum</name>
    <dbReference type="NCBI Taxonomy" id="1882269"/>
    <lineage>
        <taxon>Eukaryota</taxon>
        <taxon>Fungi</taxon>
        <taxon>Dikarya</taxon>
        <taxon>Ascomycota</taxon>
        <taxon>Pezizomycotina</taxon>
        <taxon>Eurotiomycetes</taxon>
        <taxon>Eurotiomycetidae</taxon>
        <taxon>Eurotiales</taxon>
        <taxon>Aspergillaceae</taxon>
        <taxon>Penicillium</taxon>
    </lineage>
</organism>
<evidence type="ECO:0000313" key="2">
    <source>
        <dbReference type="Proteomes" id="UP001149954"/>
    </source>
</evidence>
<reference evidence="1" key="1">
    <citation type="submission" date="2022-12" db="EMBL/GenBank/DDBJ databases">
        <authorList>
            <person name="Petersen C."/>
        </authorList>
    </citation>
    <scope>NUCLEOTIDE SEQUENCE</scope>
    <source>
        <strain evidence="1">IBT 29495</strain>
    </source>
</reference>
<keyword evidence="2" id="KW-1185">Reference proteome</keyword>
<dbReference type="AlphaFoldDB" id="A0A9X0C8Y6"/>
<name>A0A9X0C8Y6_9EURO</name>